<sequence>MDHALTALSDAERSRFLHRYVERAGSTEALVQDLARGINDGARLQLATILEQAAQRLRRAG</sequence>
<reference evidence="1 2" key="1">
    <citation type="submission" date="2015-05" db="EMBL/GenBank/DDBJ databases">
        <title>Draft Genome assembly of Streptomyces showdoensis.</title>
        <authorList>
            <person name="Thapa K.K."/>
            <person name="Metsa-Ketela M."/>
        </authorList>
    </citation>
    <scope>NUCLEOTIDE SEQUENCE [LARGE SCALE GENOMIC DNA]</scope>
    <source>
        <strain evidence="1 2">ATCC 15227</strain>
    </source>
</reference>
<dbReference type="EMBL" id="LAQS01000073">
    <property type="protein sequence ID" value="KKZ69949.1"/>
    <property type="molecule type" value="Genomic_DNA"/>
</dbReference>
<keyword evidence="2" id="KW-1185">Reference proteome</keyword>
<organism evidence="1 2">
    <name type="scientific">Streptomyces showdoensis</name>
    <dbReference type="NCBI Taxonomy" id="68268"/>
    <lineage>
        <taxon>Bacteria</taxon>
        <taxon>Bacillati</taxon>
        <taxon>Actinomycetota</taxon>
        <taxon>Actinomycetes</taxon>
        <taxon>Kitasatosporales</taxon>
        <taxon>Streptomycetaceae</taxon>
        <taxon>Streptomyces</taxon>
    </lineage>
</organism>
<dbReference type="RefSeq" id="WP_046911496.1">
    <property type="nucleotide sequence ID" value="NZ_BAAAXG010000008.1"/>
</dbReference>
<dbReference type="AlphaFoldDB" id="A0A2P2GGG7"/>
<evidence type="ECO:0000313" key="2">
    <source>
        <dbReference type="Proteomes" id="UP000265325"/>
    </source>
</evidence>
<proteinExistence type="predicted"/>
<evidence type="ECO:0000313" key="1">
    <source>
        <dbReference type="EMBL" id="KKZ69949.1"/>
    </source>
</evidence>
<protein>
    <submittedName>
        <fullName evidence="1">Uncharacterized protein</fullName>
    </submittedName>
</protein>
<dbReference type="OrthoDB" id="70307at2"/>
<dbReference type="Proteomes" id="UP000265325">
    <property type="component" value="Unassembled WGS sequence"/>
</dbReference>
<gene>
    <name evidence="1" type="ORF">VO63_31490</name>
</gene>
<comment type="caution">
    <text evidence="1">The sequence shown here is derived from an EMBL/GenBank/DDBJ whole genome shotgun (WGS) entry which is preliminary data.</text>
</comment>
<accession>A0A2P2GGG7</accession>
<name>A0A2P2GGG7_STREW</name>